<dbReference type="AlphaFoldDB" id="A0A8X6Q8Y5"/>
<comment type="caution">
    <text evidence="2">The sequence shown here is derived from an EMBL/GenBank/DDBJ whole genome shotgun (WGS) entry which is preliminary data.</text>
</comment>
<evidence type="ECO:0000313" key="2">
    <source>
        <dbReference type="EMBL" id="GFU01698.1"/>
    </source>
</evidence>
<dbReference type="Proteomes" id="UP000887013">
    <property type="component" value="Unassembled WGS sequence"/>
</dbReference>
<protein>
    <recommendedName>
        <fullName evidence="4">Secreted protein</fullName>
    </recommendedName>
</protein>
<organism evidence="2 3">
    <name type="scientific">Nephila pilipes</name>
    <name type="common">Giant wood spider</name>
    <name type="synonym">Nephila maculata</name>
    <dbReference type="NCBI Taxonomy" id="299642"/>
    <lineage>
        <taxon>Eukaryota</taxon>
        <taxon>Metazoa</taxon>
        <taxon>Ecdysozoa</taxon>
        <taxon>Arthropoda</taxon>
        <taxon>Chelicerata</taxon>
        <taxon>Arachnida</taxon>
        <taxon>Araneae</taxon>
        <taxon>Araneomorphae</taxon>
        <taxon>Entelegynae</taxon>
        <taxon>Araneoidea</taxon>
        <taxon>Nephilidae</taxon>
        <taxon>Nephila</taxon>
    </lineage>
</organism>
<sequence>MQGGGHLLALTVLLCRRAPRGAPGDLCKGGEGIPFVKLRVKPKMGIGFQELRSPFVPHLPNDSFVRAQRVEDRFFFFSFGGRISQMAVWVQMMGVAVIITPTITALSTCVKNTIFFFF</sequence>
<name>A0A8X6Q8Y5_NEPPI</name>
<proteinExistence type="predicted"/>
<gene>
    <name evidence="2" type="ORF">NPIL_106921</name>
</gene>
<evidence type="ECO:0000313" key="3">
    <source>
        <dbReference type="Proteomes" id="UP000887013"/>
    </source>
</evidence>
<reference evidence="2" key="1">
    <citation type="submission" date="2020-08" db="EMBL/GenBank/DDBJ databases">
        <title>Multicomponent nature underlies the extraordinary mechanical properties of spider dragline silk.</title>
        <authorList>
            <person name="Kono N."/>
            <person name="Nakamura H."/>
            <person name="Mori M."/>
            <person name="Yoshida Y."/>
            <person name="Ohtoshi R."/>
            <person name="Malay A.D."/>
            <person name="Moran D.A.P."/>
            <person name="Tomita M."/>
            <person name="Numata K."/>
            <person name="Arakawa K."/>
        </authorList>
    </citation>
    <scope>NUCLEOTIDE SEQUENCE</scope>
</reference>
<keyword evidence="1" id="KW-0732">Signal</keyword>
<dbReference type="EMBL" id="BMAW01027344">
    <property type="protein sequence ID" value="GFU01698.1"/>
    <property type="molecule type" value="Genomic_DNA"/>
</dbReference>
<feature type="signal peptide" evidence="1">
    <location>
        <begin position="1"/>
        <end position="24"/>
    </location>
</feature>
<keyword evidence="3" id="KW-1185">Reference proteome</keyword>
<accession>A0A8X6Q8Y5</accession>
<evidence type="ECO:0000256" key="1">
    <source>
        <dbReference type="SAM" id="SignalP"/>
    </source>
</evidence>
<feature type="chain" id="PRO_5036476173" description="Secreted protein" evidence="1">
    <location>
        <begin position="25"/>
        <end position="118"/>
    </location>
</feature>
<evidence type="ECO:0008006" key="4">
    <source>
        <dbReference type="Google" id="ProtNLM"/>
    </source>
</evidence>